<protein>
    <submittedName>
        <fullName evidence="1">Bgt-20117</fullName>
    </submittedName>
</protein>
<reference evidence="1" key="1">
    <citation type="submission" date="2018-07" db="EMBL/GenBank/DDBJ databases">
        <authorList>
            <person name="Quirk P.G."/>
            <person name="Krulwich T.A."/>
        </authorList>
    </citation>
    <scope>NUCLEOTIDE SEQUENCE</scope>
    <source>
        <strain evidence="1">96224</strain>
    </source>
</reference>
<proteinExistence type="predicted"/>
<dbReference type="EMBL" id="UIGY01000120">
    <property type="protein sequence ID" value="SUZ11320.1"/>
    <property type="molecule type" value="Genomic_DNA"/>
</dbReference>
<accession>A0A381LCL0</accession>
<sequence>LAIRHSQFKSPNSLLPLAVPVTPPACPSAFPVSACSTLSCSLTGHRNLHHSSSPPPLSISPPLIFIFTIPTIILNINTSSSACRGHGDD</sequence>
<dbReference type="AlphaFoldDB" id="A0A381LCL0"/>
<feature type="non-terminal residue" evidence="1">
    <location>
        <position position="1"/>
    </location>
</feature>
<gene>
    <name evidence="1" type="ORF">BGT96224V2_LOCUS4467</name>
</gene>
<name>A0A381LCL0_BLUGR</name>
<evidence type="ECO:0000313" key="1">
    <source>
        <dbReference type="EMBL" id="SUZ11320.1"/>
    </source>
</evidence>
<organism evidence="1">
    <name type="scientific">Blumeria graminis f. sp. tritici 96224</name>
    <dbReference type="NCBI Taxonomy" id="1268274"/>
    <lineage>
        <taxon>Eukaryota</taxon>
        <taxon>Fungi</taxon>
        <taxon>Dikarya</taxon>
        <taxon>Ascomycota</taxon>
        <taxon>Pezizomycotina</taxon>
        <taxon>Leotiomycetes</taxon>
        <taxon>Erysiphales</taxon>
        <taxon>Erysiphaceae</taxon>
        <taxon>Blumeria</taxon>
    </lineage>
</organism>